<sequence length="400" mass="43760">MTTSAPFLSHNENDHRALVMVTTVVFCLLMVTALVAKHIVRLRKGSSLHHFDYILFCGATFMLLQTACVVLAVDRGLGKHLVDVSEAGSVSKLLYSASLLGTAVLACTNISTCLLIRQINNYGRLRIATRFVLGTILAISLSGIIATAFRCTLPSPWRAESRSACPAATSVYFFNGIGNIITDTQLCALSVAMVWNIKSDVKKKATVIFLFTSRALCPITTIPSLMKTEFLYEDSDFTWMTVSPTVWLQISYNLAVITACIPTMKNVFDSLSGNFSAEIDAPYKLTAVTGARSMEFEASGLDQEPSQTRSHNNTQGTSLKLHMAVPNQAACYATDGRRHSSNRARKEDDGQSESVQNLTDGVVLVTEEVSVQFEDDRPPSTVGSHDSWDATRHRIAGTWK</sequence>
<feature type="domain" description="Rhodopsin" evidence="3">
    <location>
        <begin position="38"/>
        <end position="268"/>
    </location>
</feature>
<proteinExistence type="predicted"/>
<feature type="transmembrane region" description="Helical" evidence="2">
    <location>
        <begin position="17"/>
        <end position="39"/>
    </location>
</feature>
<organism evidence="4 5">
    <name type="scientific">Diaporthe vaccinii</name>
    <dbReference type="NCBI Taxonomy" id="105482"/>
    <lineage>
        <taxon>Eukaryota</taxon>
        <taxon>Fungi</taxon>
        <taxon>Dikarya</taxon>
        <taxon>Ascomycota</taxon>
        <taxon>Pezizomycotina</taxon>
        <taxon>Sordariomycetes</taxon>
        <taxon>Sordariomycetidae</taxon>
        <taxon>Diaporthales</taxon>
        <taxon>Diaporthaceae</taxon>
        <taxon>Diaporthe</taxon>
        <taxon>Diaporthe eres species complex</taxon>
    </lineage>
</organism>
<dbReference type="PANTHER" id="PTHR38794">
    <property type="entry name" value="INTEGRAL MEMBRANE PROTEIN"/>
    <property type="match status" value="1"/>
</dbReference>
<accession>A0ABR4F9U0</accession>
<reference evidence="4 5" key="1">
    <citation type="submission" date="2024-03" db="EMBL/GenBank/DDBJ databases">
        <title>A high-quality draft genome sequence of Diaporthe vaccinii, a causative agent of upright dieback and viscid rot disease in cranberry plants.</title>
        <authorList>
            <person name="Sarrasin M."/>
            <person name="Lang B.F."/>
            <person name="Burger G."/>
        </authorList>
    </citation>
    <scope>NUCLEOTIDE SEQUENCE [LARGE SCALE GENOMIC DNA]</scope>
    <source>
        <strain evidence="4 5">IS7</strain>
    </source>
</reference>
<feature type="compositionally biased region" description="Polar residues" evidence="1">
    <location>
        <begin position="304"/>
        <end position="318"/>
    </location>
</feature>
<feature type="transmembrane region" description="Helical" evidence="2">
    <location>
        <begin position="93"/>
        <end position="116"/>
    </location>
</feature>
<dbReference type="EMBL" id="JBAWTH010000006">
    <property type="protein sequence ID" value="KAL2291470.1"/>
    <property type="molecule type" value="Genomic_DNA"/>
</dbReference>
<gene>
    <name evidence="4" type="ORF">FJTKL_12862</name>
</gene>
<keyword evidence="2" id="KW-1133">Transmembrane helix</keyword>
<evidence type="ECO:0000313" key="4">
    <source>
        <dbReference type="EMBL" id="KAL2291470.1"/>
    </source>
</evidence>
<name>A0ABR4F9U0_9PEZI</name>
<comment type="caution">
    <text evidence="4">The sequence shown here is derived from an EMBL/GenBank/DDBJ whole genome shotgun (WGS) entry which is preliminary data.</text>
</comment>
<feature type="transmembrane region" description="Helical" evidence="2">
    <location>
        <begin position="128"/>
        <end position="149"/>
    </location>
</feature>
<keyword evidence="5" id="KW-1185">Reference proteome</keyword>
<evidence type="ECO:0000256" key="2">
    <source>
        <dbReference type="SAM" id="Phobius"/>
    </source>
</evidence>
<keyword evidence="2" id="KW-0472">Membrane</keyword>
<feature type="region of interest" description="Disordered" evidence="1">
    <location>
        <begin position="297"/>
        <end position="320"/>
    </location>
</feature>
<feature type="region of interest" description="Disordered" evidence="1">
    <location>
        <begin position="333"/>
        <end position="360"/>
    </location>
</feature>
<evidence type="ECO:0000313" key="5">
    <source>
        <dbReference type="Proteomes" id="UP001600888"/>
    </source>
</evidence>
<dbReference type="Proteomes" id="UP001600888">
    <property type="component" value="Unassembled WGS sequence"/>
</dbReference>
<keyword evidence="2" id="KW-0812">Transmembrane</keyword>
<dbReference type="InterPro" id="IPR049326">
    <property type="entry name" value="Rhodopsin_dom_fungi"/>
</dbReference>
<protein>
    <recommendedName>
        <fullName evidence="3">Rhodopsin domain-containing protein</fullName>
    </recommendedName>
</protein>
<feature type="transmembrane region" description="Helical" evidence="2">
    <location>
        <begin position="51"/>
        <end position="73"/>
    </location>
</feature>
<dbReference type="PANTHER" id="PTHR38794:SF1">
    <property type="entry name" value="INTEGRAL MEMBRANE PROTEIN"/>
    <property type="match status" value="1"/>
</dbReference>
<dbReference type="Pfam" id="PF20684">
    <property type="entry name" value="Fung_rhodopsin"/>
    <property type="match status" value="1"/>
</dbReference>
<evidence type="ECO:0000256" key="1">
    <source>
        <dbReference type="SAM" id="MobiDB-lite"/>
    </source>
</evidence>
<evidence type="ECO:0000259" key="3">
    <source>
        <dbReference type="Pfam" id="PF20684"/>
    </source>
</evidence>